<dbReference type="Proteomes" id="UP000092125">
    <property type="component" value="Unassembled WGS sequence"/>
</dbReference>
<gene>
    <name evidence="2" type="ORF">A9K56_15775</name>
</gene>
<evidence type="ECO:0000313" key="2">
    <source>
        <dbReference type="EMBL" id="OBU60208.1"/>
    </source>
</evidence>
<comment type="caution">
    <text evidence="2">The sequence shown here is derived from an EMBL/GenBank/DDBJ whole genome shotgun (WGS) entry which is preliminary data.</text>
</comment>
<organism evidence="2 3">
    <name type="scientific">Stenotrophomonas maltophilia</name>
    <name type="common">Pseudomonas maltophilia</name>
    <name type="synonym">Xanthomonas maltophilia</name>
    <dbReference type="NCBI Taxonomy" id="40324"/>
    <lineage>
        <taxon>Bacteria</taxon>
        <taxon>Pseudomonadati</taxon>
        <taxon>Pseudomonadota</taxon>
        <taxon>Gammaproteobacteria</taxon>
        <taxon>Lysobacterales</taxon>
        <taxon>Lysobacteraceae</taxon>
        <taxon>Stenotrophomonas</taxon>
        <taxon>Stenotrophomonas maltophilia group</taxon>
    </lineage>
</organism>
<dbReference type="RefSeq" id="WP_053517625.1">
    <property type="nucleotide sequence ID" value="NZ_JAEDWA010000024.1"/>
</dbReference>
<dbReference type="AlphaFoldDB" id="A0AAP7GQF7"/>
<evidence type="ECO:0000256" key="1">
    <source>
        <dbReference type="SAM" id="SignalP"/>
    </source>
</evidence>
<sequence>MIIRHFLLLLALCMGPSANAQQYSTGSTDIKTAQGTLRVNSGYVSHSNAHSFHVYSFQYRPIANEAVWNQLPLLPRNDAPPVDFLVKATATADFPLRDARVRVEAGKVVLYIAELSFKDTPYDDDAAVELKRYLLKQQPDEERWVLVLDSTRRLPQGVDVAQALSTLTPR</sequence>
<keyword evidence="1" id="KW-0732">Signal</keyword>
<evidence type="ECO:0000313" key="3">
    <source>
        <dbReference type="Proteomes" id="UP000092125"/>
    </source>
</evidence>
<protein>
    <submittedName>
        <fullName evidence="2">Uncharacterized protein</fullName>
    </submittedName>
</protein>
<proteinExistence type="predicted"/>
<feature type="signal peptide" evidence="1">
    <location>
        <begin position="1"/>
        <end position="20"/>
    </location>
</feature>
<accession>A0AAP7GQF7</accession>
<reference evidence="2 3" key="1">
    <citation type="submission" date="2016-05" db="EMBL/GenBank/DDBJ databases">
        <title>Draft Genome Sequences of Stenotrophomonas maltophilia Strains Sm32COP, Sm41DVV, Sm46PAILV, SmF3, SmF22, SmSOFb1 and SmCVFa1, Isolated from Different Manures, in France.</title>
        <authorList>
            <person name="Nazaret S."/>
            <person name="Bodilis J."/>
        </authorList>
    </citation>
    <scope>NUCLEOTIDE SEQUENCE [LARGE SCALE GENOMIC DNA]</scope>
    <source>
        <strain evidence="2 3">Sm41DVV</strain>
    </source>
</reference>
<dbReference type="EMBL" id="LYVI01000011">
    <property type="protein sequence ID" value="OBU60208.1"/>
    <property type="molecule type" value="Genomic_DNA"/>
</dbReference>
<feature type="chain" id="PRO_5042911411" evidence="1">
    <location>
        <begin position="21"/>
        <end position="170"/>
    </location>
</feature>
<name>A0AAP7GQF7_STEMA</name>